<keyword evidence="2" id="KW-0472">Membrane</keyword>
<feature type="compositionally biased region" description="Basic residues" evidence="1">
    <location>
        <begin position="390"/>
        <end position="403"/>
    </location>
</feature>
<accession>A0A3M7S2A7</accession>
<feature type="compositionally biased region" description="Basic and acidic residues" evidence="1">
    <location>
        <begin position="404"/>
        <end position="416"/>
    </location>
</feature>
<dbReference type="EMBL" id="REGN01002165">
    <property type="protein sequence ID" value="RNA29755.1"/>
    <property type="molecule type" value="Genomic_DNA"/>
</dbReference>
<feature type="compositionally biased region" description="Low complexity" evidence="1">
    <location>
        <begin position="255"/>
        <end position="267"/>
    </location>
</feature>
<feature type="transmembrane region" description="Helical" evidence="2">
    <location>
        <begin position="75"/>
        <end position="99"/>
    </location>
</feature>
<keyword evidence="2" id="KW-0812">Transmembrane</keyword>
<feature type="compositionally biased region" description="Low complexity" evidence="1">
    <location>
        <begin position="321"/>
        <end position="335"/>
    </location>
</feature>
<evidence type="ECO:0000256" key="2">
    <source>
        <dbReference type="SAM" id="Phobius"/>
    </source>
</evidence>
<evidence type="ECO:0000313" key="3">
    <source>
        <dbReference type="EMBL" id="RNA29755.1"/>
    </source>
</evidence>
<keyword evidence="2" id="KW-1133">Transmembrane helix</keyword>
<proteinExistence type="predicted"/>
<organism evidence="3 4">
    <name type="scientific">Brachionus plicatilis</name>
    <name type="common">Marine rotifer</name>
    <name type="synonym">Brachionus muelleri</name>
    <dbReference type="NCBI Taxonomy" id="10195"/>
    <lineage>
        <taxon>Eukaryota</taxon>
        <taxon>Metazoa</taxon>
        <taxon>Spiralia</taxon>
        <taxon>Gnathifera</taxon>
        <taxon>Rotifera</taxon>
        <taxon>Eurotatoria</taxon>
        <taxon>Monogononta</taxon>
        <taxon>Pseudotrocha</taxon>
        <taxon>Ploima</taxon>
        <taxon>Brachionidae</taxon>
        <taxon>Brachionus</taxon>
    </lineage>
</organism>
<evidence type="ECO:0000313" key="4">
    <source>
        <dbReference type="Proteomes" id="UP000276133"/>
    </source>
</evidence>
<feature type="compositionally biased region" description="Basic and acidic residues" evidence="1">
    <location>
        <begin position="371"/>
        <end position="389"/>
    </location>
</feature>
<feature type="region of interest" description="Disordered" evidence="1">
    <location>
        <begin position="319"/>
        <end position="462"/>
    </location>
</feature>
<comment type="caution">
    <text evidence="3">The sequence shown here is derived from an EMBL/GenBank/DDBJ whole genome shotgun (WGS) entry which is preliminary data.</text>
</comment>
<name>A0A3M7S2A7_BRAPC</name>
<keyword evidence="4" id="KW-1185">Reference proteome</keyword>
<reference evidence="3 4" key="1">
    <citation type="journal article" date="2018" name="Sci. Rep.">
        <title>Genomic signatures of local adaptation to the degree of environmental predictability in rotifers.</title>
        <authorList>
            <person name="Franch-Gras L."/>
            <person name="Hahn C."/>
            <person name="Garcia-Roger E.M."/>
            <person name="Carmona M.J."/>
            <person name="Serra M."/>
            <person name="Gomez A."/>
        </authorList>
    </citation>
    <scope>NUCLEOTIDE SEQUENCE [LARGE SCALE GENOMIC DNA]</scope>
    <source>
        <strain evidence="3">HYR1</strain>
    </source>
</reference>
<gene>
    <name evidence="3" type="ORF">BpHYR1_047168</name>
</gene>
<dbReference type="OrthoDB" id="10564091at2759"/>
<sequence length="539" mass="62166">MQPNYLYYPKILQQGGNNFGSAITDLNDQRRLKPELFYQPYPNYVEEKTCSHKFLKAFSYLPCFPSSWSQSTRGAIGFGIFLFFISLIIVALGLIPVYLTLGSNVDKNEFSIDVANGLKLQNQNLAGILSQANEANRTLDQNITLTNEINSLMTQLTARFRNLNPNVEKIYNIRLTPDSDQSINVSYSIKTKPLAKSEMSDLQNRLNSMINDQTNFNQLSLANSTISVNENINDIKISDPVVGEFQAKSSILLSNSKSPSLKSDSSSTGLGINGKKKSDLMEELKLIQSYSKIKFLKDGDDYMKKYPIYFPKYEPNHAPDEYQAYPEPYTEPYYPQEHDQYSKPKYQPDYTEQYYPEEHDQYSKPKYQPEYTEKYEQKPEKYESYSKESHAHKKNEHKKKSKSKLKDEKPVLKSETFKANSNKTHIELKKQRVSAEVTDANDSEFDQSMQDSVEETKKETKVTKPIKEEIKLKSVEKLNEEDKIKNIEKIKENNKENEKIDSETILKIVTGHESEKAVRQEKLISSTREIEVTEKKKSD</sequence>
<evidence type="ECO:0000256" key="1">
    <source>
        <dbReference type="SAM" id="MobiDB-lite"/>
    </source>
</evidence>
<protein>
    <submittedName>
        <fullName evidence="3">Uncharacterized protein</fullName>
    </submittedName>
</protein>
<feature type="region of interest" description="Disordered" evidence="1">
    <location>
        <begin position="255"/>
        <end position="274"/>
    </location>
</feature>
<dbReference type="Proteomes" id="UP000276133">
    <property type="component" value="Unassembled WGS sequence"/>
</dbReference>
<dbReference type="AlphaFoldDB" id="A0A3M7S2A7"/>